<evidence type="ECO:0000256" key="8">
    <source>
        <dbReference type="ARBA" id="ARBA00022827"/>
    </source>
</evidence>
<feature type="transmembrane region" description="Helical" evidence="15">
    <location>
        <begin position="477"/>
        <end position="495"/>
    </location>
</feature>
<dbReference type="RefSeq" id="XP_022136952.1">
    <property type="nucleotide sequence ID" value="XM_022281260.1"/>
</dbReference>
<dbReference type="CDD" id="cd00051">
    <property type="entry name" value="EFh"/>
    <property type="match status" value="1"/>
</dbReference>
<reference evidence="19" key="1">
    <citation type="submission" date="2025-08" db="UniProtKB">
        <authorList>
            <consortium name="RefSeq"/>
        </authorList>
    </citation>
    <scope>IDENTIFICATION</scope>
    <source>
        <strain evidence="19">OHB3-1</strain>
    </source>
</reference>
<dbReference type="AlphaFoldDB" id="A0A6J1C6V4"/>
<dbReference type="InterPro" id="IPR013623">
    <property type="entry name" value="NADPH_Ox"/>
</dbReference>
<dbReference type="InterPro" id="IPR000778">
    <property type="entry name" value="Cyt_b245_heavy_chain"/>
</dbReference>
<dbReference type="CDD" id="cd06186">
    <property type="entry name" value="NOX_Duox_like_FAD_NADP"/>
    <property type="match status" value="1"/>
</dbReference>
<feature type="domain" description="FAD-binding FR-type" evidence="17">
    <location>
        <begin position="627"/>
        <end position="747"/>
    </location>
</feature>
<dbReference type="Gene3D" id="3.40.50.80">
    <property type="entry name" value="Nucleotide-binding domain of ferredoxin-NADP reductase (FNR) module"/>
    <property type="match status" value="1"/>
</dbReference>
<keyword evidence="8" id="KW-0274">FAD</keyword>
<dbReference type="InterPro" id="IPR013130">
    <property type="entry name" value="Fe3_Rdtase_TM_dom"/>
</dbReference>
<dbReference type="Gene3D" id="1.10.238.10">
    <property type="entry name" value="EF-hand"/>
    <property type="match status" value="1"/>
</dbReference>
<keyword evidence="13 15" id="KW-0472">Membrane</keyword>
<dbReference type="GO" id="GO:0005886">
    <property type="term" value="C:plasma membrane"/>
    <property type="evidence" value="ECO:0007669"/>
    <property type="project" value="TreeGrafter"/>
</dbReference>
<dbReference type="PROSITE" id="PS00018">
    <property type="entry name" value="EF_HAND_1"/>
    <property type="match status" value="1"/>
</dbReference>
<keyword evidence="7" id="KW-0479">Metal-binding</keyword>
<keyword evidence="18" id="KW-1185">Reference proteome</keyword>
<keyword evidence="11 15" id="KW-1133">Transmembrane helix</keyword>
<dbReference type="Pfam" id="PF08030">
    <property type="entry name" value="NAD_binding_6"/>
    <property type="match status" value="1"/>
</dbReference>
<name>A0A6J1C6V4_MOMCH</name>
<dbReference type="InterPro" id="IPR002048">
    <property type="entry name" value="EF_hand_dom"/>
</dbReference>
<dbReference type="FunFam" id="3.40.50.80:FF:000007">
    <property type="entry name" value="Respiratory burst oxidase protein A"/>
    <property type="match status" value="1"/>
</dbReference>
<evidence type="ECO:0000256" key="15">
    <source>
        <dbReference type="SAM" id="Phobius"/>
    </source>
</evidence>
<dbReference type="PANTHER" id="PTHR11972">
    <property type="entry name" value="NADPH OXIDASE"/>
    <property type="match status" value="1"/>
</dbReference>
<evidence type="ECO:0000256" key="1">
    <source>
        <dbReference type="ARBA" id="ARBA00004141"/>
    </source>
</evidence>
<gene>
    <name evidence="19" type="primary">LOC111008521</name>
</gene>
<dbReference type="SUPFAM" id="SSF63380">
    <property type="entry name" value="Riboflavin synthase domain-like"/>
    <property type="match status" value="1"/>
</dbReference>
<evidence type="ECO:0000256" key="12">
    <source>
        <dbReference type="ARBA" id="ARBA00023002"/>
    </source>
</evidence>
<dbReference type="InterPro" id="IPR050369">
    <property type="entry name" value="RBOH/FRE"/>
</dbReference>
<comment type="similarity">
    <text evidence="2">Belongs to the RBOH (TC 5.B.1.3) family.</text>
</comment>
<evidence type="ECO:0000256" key="2">
    <source>
        <dbReference type="ARBA" id="ARBA00007975"/>
    </source>
</evidence>
<keyword evidence="12" id="KW-0560">Oxidoreductase</keyword>
<protein>
    <submittedName>
        <fullName evidence="19">Respiratory burst oxidase homolog protein A-like</fullName>
    </submittedName>
</protein>
<evidence type="ECO:0000256" key="10">
    <source>
        <dbReference type="ARBA" id="ARBA00022857"/>
    </source>
</evidence>
<dbReference type="GO" id="GO:0016174">
    <property type="term" value="F:NAD(P)H oxidase H2O2-forming activity"/>
    <property type="evidence" value="ECO:0007669"/>
    <property type="project" value="TreeGrafter"/>
</dbReference>
<feature type="transmembrane region" description="Helical" evidence="15">
    <location>
        <begin position="574"/>
        <end position="594"/>
    </location>
</feature>
<evidence type="ECO:0000256" key="11">
    <source>
        <dbReference type="ARBA" id="ARBA00022989"/>
    </source>
</evidence>
<evidence type="ECO:0000259" key="17">
    <source>
        <dbReference type="PROSITE" id="PS51384"/>
    </source>
</evidence>
<dbReference type="PRINTS" id="PR00466">
    <property type="entry name" value="GP91PHOX"/>
</dbReference>
<proteinExistence type="inferred from homology"/>
<evidence type="ECO:0000259" key="16">
    <source>
        <dbReference type="PROSITE" id="PS50222"/>
    </source>
</evidence>
<dbReference type="Gene3D" id="2.40.30.10">
    <property type="entry name" value="Translation factors"/>
    <property type="match status" value="1"/>
</dbReference>
<keyword evidence="9" id="KW-0106">Calcium</keyword>
<keyword evidence="3" id="KW-0597">Phosphoprotein</keyword>
<dbReference type="SUPFAM" id="SSF52343">
    <property type="entry name" value="Ferredoxin reductase-like, C-terminal NADP-linked domain"/>
    <property type="match status" value="1"/>
</dbReference>
<dbReference type="InterPro" id="IPR018247">
    <property type="entry name" value="EF_Hand_1_Ca_BS"/>
</dbReference>
<accession>A0A6J1C6V4</accession>
<feature type="domain" description="EF-hand" evidence="16">
    <location>
        <begin position="270"/>
        <end position="305"/>
    </location>
</feature>
<dbReference type="PROSITE" id="PS51384">
    <property type="entry name" value="FAD_FR"/>
    <property type="match status" value="1"/>
</dbReference>
<feature type="compositionally biased region" description="Low complexity" evidence="14">
    <location>
        <begin position="80"/>
        <end position="91"/>
    </location>
</feature>
<dbReference type="SUPFAM" id="SSF47473">
    <property type="entry name" value="EF-hand"/>
    <property type="match status" value="1"/>
</dbReference>
<dbReference type="PROSITE" id="PS50222">
    <property type="entry name" value="EF_HAND_2"/>
    <property type="match status" value="1"/>
</dbReference>
<evidence type="ECO:0000256" key="13">
    <source>
        <dbReference type="ARBA" id="ARBA00023136"/>
    </source>
</evidence>
<comment type="subcellular location">
    <subcellularLocation>
        <location evidence="1">Membrane</location>
        <topology evidence="1">Multi-pass membrane protein</topology>
    </subcellularLocation>
</comment>
<dbReference type="InterPro" id="IPR039261">
    <property type="entry name" value="FNR_nucleotide-bd"/>
</dbReference>
<evidence type="ECO:0000256" key="3">
    <source>
        <dbReference type="ARBA" id="ARBA00022553"/>
    </source>
</evidence>
<evidence type="ECO:0000256" key="7">
    <source>
        <dbReference type="ARBA" id="ARBA00022723"/>
    </source>
</evidence>
<feature type="transmembrane region" description="Helical" evidence="15">
    <location>
        <begin position="532"/>
        <end position="553"/>
    </location>
</feature>
<dbReference type="PANTHER" id="PTHR11972:SF153">
    <property type="entry name" value="SUPEROXIDE-GENERATING NADPH OXIDASE HEAVY CHAIN SUBUNIT A"/>
    <property type="match status" value="1"/>
</dbReference>
<dbReference type="InterPro" id="IPR011992">
    <property type="entry name" value="EF-hand-dom_pair"/>
</dbReference>
<evidence type="ECO:0000256" key="5">
    <source>
        <dbReference type="ARBA" id="ARBA00022630"/>
    </source>
</evidence>
<dbReference type="GO" id="GO:0004601">
    <property type="term" value="F:peroxidase activity"/>
    <property type="evidence" value="ECO:0007669"/>
    <property type="project" value="UniProtKB-KW"/>
</dbReference>
<keyword evidence="6 15" id="KW-0812">Transmembrane</keyword>
<dbReference type="InterPro" id="IPR017938">
    <property type="entry name" value="Riboflavin_synthase-like_b-brl"/>
</dbReference>
<dbReference type="SFLD" id="SFLDG01168">
    <property type="entry name" value="Ferric_reductase_subgroup_(FRE"/>
    <property type="match status" value="1"/>
</dbReference>
<evidence type="ECO:0000256" key="6">
    <source>
        <dbReference type="ARBA" id="ARBA00022692"/>
    </source>
</evidence>
<dbReference type="InterPro" id="IPR017927">
    <property type="entry name" value="FAD-bd_FR_type"/>
</dbReference>
<dbReference type="GeneID" id="111008521"/>
<feature type="transmembrane region" description="Helical" evidence="15">
    <location>
        <begin position="394"/>
        <end position="413"/>
    </location>
</feature>
<dbReference type="Pfam" id="PF08022">
    <property type="entry name" value="FAD_binding_8"/>
    <property type="match status" value="1"/>
</dbReference>
<keyword evidence="5" id="KW-0285">Flavoprotein</keyword>
<organism evidence="18 19">
    <name type="scientific">Momordica charantia</name>
    <name type="common">Bitter gourd</name>
    <name type="synonym">Balsam pear</name>
    <dbReference type="NCBI Taxonomy" id="3673"/>
    <lineage>
        <taxon>Eukaryota</taxon>
        <taxon>Viridiplantae</taxon>
        <taxon>Streptophyta</taxon>
        <taxon>Embryophyta</taxon>
        <taxon>Tracheophyta</taxon>
        <taxon>Spermatophyta</taxon>
        <taxon>Magnoliopsida</taxon>
        <taxon>eudicotyledons</taxon>
        <taxon>Gunneridae</taxon>
        <taxon>Pentapetalae</taxon>
        <taxon>rosids</taxon>
        <taxon>fabids</taxon>
        <taxon>Cucurbitales</taxon>
        <taxon>Cucurbitaceae</taxon>
        <taxon>Momordiceae</taxon>
        <taxon>Momordica</taxon>
    </lineage>
</organism>
<dbReference type="Pfam" id="PF01794">
    <property type="entry name" value="Ferric_reduct"/>
    <property type="match status" value="1"/>
</dbReference>
<dbReference type="InterPro" id="IPR013121">
    <property type="entry name" value="Fe_red_NAD-bd_6"/>
</dbReference>
<sequence length="950" mass="108213">MNSTTEQHRGSSSDDITQIDTVIRLGPPLGPEFGAAEEFVEVTLDLQDNKTVVLRSVEPATVINIDDGVSGSSGTPALTSASTSRSPSVRRSSSHRFRQFSHELKAEARAKAKHFSHELKAELRRFSWSRSHASRAFSASSSTLNANSTSVGVENGIDSALAARALRRQRARLDRTRSGAGKALHGLRFISSNKTNGVDSCREIESNFNKLAKDGFLSRADFAQCIGMKDSKEFALELFDALSRRRRLNNFDQISRDELFEFWMQITDQSFDSRLQIFFDMVDKNEDGHVTEEEVKEIIMLSASANKLSRLKEQAEEYAALIMEELDPERLGYIELWQLETLLLQKDTYMNYSRALSFTSQTLSQNLQGIRQRSPIKRLGTKVLYFLRENWRRIWVLTVWILIMVGLFSWKFYQYRHKNAFKIMGYCLTTAKGAAETLKFNMALILLPVCRNTITWLRKTKIGYYVPFDDNINFHKIIAVAIIVGIILHAGNHLACDFPRLLKSSEAEYAYVIGDFGKNKPSYMDLVKGCEGVTGILMVIFMAVAFILATRWFRRNLIKLPRPFDRLTGYNAFWYSHHLFIIVYILLIVHGVFLYLVHRWYLMTTWMYIAVPILLYAGERILRFFRSGSYTVQIQKVAIYPGNVIKLQMFKPPQFHYKSGQYMFVQCPAVSPFEWHPFSITSAPGDDYLSIHVRQLGDWTQELKRVFSEVCEPSVSGKSGLLRADETTIKSLPKLSIDGPYGAPAQDYHKYDVLLLVGQGIGATPFISILKDLLHNIVKMEEQADLSTDISSVADFSYVSKDCIAPKRKNSLKTTNAYFYWVTREQGSFDWFKGVMNEISEMDQRGLIEMHNYLTSVYEEGDARSTLITMVQALNHAKNGVDIVSGTRVRTHFARPNWKKVLCKISSKHCGARIGVFYCGAPVLAKELSQLCHEINQNGSAKLDFHKEHF</sequence>
<dbReference type="Pfam" id="PF08414">
    <property type="entry name" value="NADPH_Ox"/>
    <property type="match status" value="1"/>
</dbReference>
<dbReference type="SFLD" id="SFLDG01169">
    <property type="entry name" value="NADPH_oxidase_subgroup_(NOX)"/>
    <property type="match status" value="1"/>
</dbReference>
<keyword evidence="10" id="KW-0521">NADP</keyword>
<evidence type="ECO:0000313" key="18">
    <source>
        <dbReference type="Proteomes" id="UP000504603"/>
    </source>
</evidence>
<dbReference type="FunFam" id="1.10.238.10:FF:000049">
    <property type="entry name" value="Respiratory burst oxidase homolog A"/>
    <property type="match status" value="1"/>
</dbReference>
<dbReference type="GO" id="GO:0005509">
    <property type="term" value="F:calcium ion binding"/>
    <property type="evidence" value="ECO:0007669"/>
    <property type="project" value="InterPro"/>
</dbReference>
<dbReference type="FunFam" id="2.40.30.10:FF:000019">
    <property type="entry name" value="Respiratory burst oxidase homolog A"/>
    <property type="match status" value="1"/>
</dbReference>
<feature type="compositionally biased region" description="Polar residues" evidence="14">
    <location>
        <begin position="70"/>
        <end position="79"/>
    </location>
</feature>
<evidence type="ECO:0000256" key="14">
    <source>
        <dbReference type="SAM" id="MobiDB-lite"/>
    </source>
</evidence>
<dbReference type="OrthoDB" id="167398at2759"/>
<feature type="region of interest" description="Disordered" evidence="14">
    <location>
        <begin position="66"/>
        <end position="97"/>
    </location>
</feature>
<evidence type="ECO:0000256" key="9">
    <source>
        <dbReference type="ARBA" id="ARBA00022837"/>
    </source>
</evidence>
<evidence type="ECO:0000313" key="19">
    <source>
        <dbReference type="RefSeq" id="XP_022136952.1"/>
    </source>
</evidence>
<dbReference type="Proteomes" id="UP000504603">
    <property type="component" value="Unplaced"/>
</dbReference>
<dbReference type="InterPro" id="IPR013112">
    <property type="entry name" value="FAD-bd_8"/>
</dbReference>
<feature type="transmembrane region" description="Helical" evidence="15">
    <location>
        <begin position="600"/>
        <end position="617"/>
    </location>
</feature>
<keyword evidence="4" id="KW-0575">Peroxidase</keyword>
<evidence type="ECO:0000256" key="4">
    <source>
        <dbReference type="ARBA" id="ARBA00022559"/>
    </source>
</evidence>
<dbReference type="KEGG" id="mcha:111008521"/>